<name>A0A8A1LDW2_AJEC8</name>
<dbReference type="Proteomes" id="UP000663419">
    <property type="component" value="Chromosome 2"/>
</dbReference>
<evidence type="ECO:0000313" key="3">
    <source>
        <dbReference type="Proteomes" id="UP000663419"/>
    </source>
</evidence>
<dbReference type="VEuPathDB" id="FungiDB:I7I53_07619"/>
<protein>
    <submittedName>
        <fullName evidence="2">Uncharacterized protein</fullName>
    </submittedName>
</protein>
<evidence type="ECO:0000313" key="2">
    <source>
        <dbReference type="EMBL" id="QSS52106.1"/>
    </source>
</evidence>
<accession>A0A8A1LDW2</accession>
<evidence type="ECO:0000256" key="1">
    <source>
        <dbReference type="SAM" id="Phobius"/>
    </source>
</evidence>
<reference evidence="2" key="1">
    <citation type="submission" date="2021-01" db="EMBL/GenBank/DDBJ databases">
        <title>Chromosome-level genome assembly of a human fungal pathogen reveals clustering of transcriptionally co-regulated genes.</title>
        <authorList>
            <person name="Voorhies M."/>
            <person name="Cohen S."/>
            <person name="Shea T.P."/>
            <person name="Petrus S."/>
            <person name="Munoz J.F."/>
            <person name="Poplawski S."/>
            <person name="Goldman W.E."/>
            <person name="Michael T."/>
            <person name="Cuomo C.A."/>
            <person name="Sil A."/>
            <person name="Beyhan S."/>
        </authorList>
    </citation>
    <scope>NUCLEOTIDE SEQUENCE</scope>
    <source>
        <strain evidence="2">H88</strain>
    </source>
</reference>
<gene>
    <name evidence="2" type="ORF">I7I53_07619</name>
</gene>
<feature type="transmembrane region" description="Helical" evidence="1">
    <location>
        <begin position="6"/>
        <end position="27"/>
    </location>
</feature>
<feature type="transmembrane region" description="Helical" evidence="1">
    <location>
        <begin position="39"/>
        <end position="63"/>
    </location>
</feature>
<sequence length="86" mass="9688">MELDDQYATIFFPIRSLFFLSFFFPILSPSLPPSLPLSLLLMWADIVTTRITIPCCFVLFIIAPECACPYEVQHNSSPRGPASYVA</sequence>
<keyword evidence="1" id="KW-0812">Transmembrane</keyword>
<organism evidence="2 3">
    <name type="scientific">Ajellomyces capsulatus (strain H88)</name>
    <name type="common">Darling's disease fungus</name>
    <name type="synonym">Histoplasma capsulatum</name>
    <dbReference type="NCBI Taxonomy" id="544711"/>
    <lineage>
        <taxon>Eukaryota</taxon>
        <taxon>Fungi</taxon>
        <taxon>Dikarya</taxon>
        <taxon>Ascomycota</taxon>
        <taxon>Pezizomycotina</taxon>
        <taxon>Eurotiomycetes</taxon>
        <taxon>Eurotiomycetidae</taxon>
        <taxon>Onygenales</taxon>
        <taxon>Ajellomycetaceae</taxon>
        <taxon>Histoplasma</taxon>
    </lineage>
</organism>
<dbReference type="AlphaFoldDB" id="A0A8A1LDW2"/>
<keyword evidence="1" id="KW-0472">Membrane</keyword>
<proteinExistence type="predicted"/>
<keyword evidence="1" id="KW-1133">Transmembrane helix</keyword>
<dbReference type="EMBL" id="CP069103">
    <property type="protein sequence ID" value="QSS52106.1"/>
    <property type="molecule type" value="Genomic_DNA"/>
</dbReference>